<organism evidence="1">
    <name type="scientific">uncultured bacterium esnapd8</name>
    <dbReference type="NCBI Taxonomy" id="1366615"/>
    <lineage>
        <taxon>Bacteria</taxon>
        <taxon>environmental samples</taxon>
    </lineage>
</organism>
<name>S5TMD7_9BACT</name>
<proteinExistence type="predicted"/>
<dbReference type="InterPro" id="IPR024078">
    <property type="entry name" value="LmbE-like_dom_sf"/>
</dbReference>
<dbReference type="PANTHER" id="PTHR12993:SF26">
    <property type="entry name" value="1D-MYO-INOSITOL 2-ACETAMIDO-2-DEOXY-ALPHA-D-GLUCOPYRANOSIDE DEACETYLASE"/>
    <property type="match status" value="1"/>
</dbReference>
<dbReference type="Pfam" id="PF02585">
    <property type="entry name" value="PIG-L"/>
    <property type="match status" value="1"/>
</dbReference>
<evidence type="ECO:0000313" key="1">
    <source>
        <dbReference type="EMBL" id="AGS49538.1"/>
    </source>
</evidence>
<dbReference type="Gene3D" id="3.40.50.10320">
    <property type="entry name" value="LmbE-like"/>
    <property type="match status" value="1"/>
</dbReference>
<sequence>MFQHLMCHTDAAQHRVGRHRIASQRMAGHGFPYDRTQPPRTLRDHIMISSHTVIVLHAHPDDEAIFTGLTMRRLADAGARVVLVMATDGAAGVPHVPLSRGESLRSRRLTELERACDLLGVARLEVLGYSDSGAHDGPYGAGSLGAACVTKVARQVARVASREGASTVVHYDPGGIYGHIDHVQVHRVGAMVTRSLHLAGYQATVDALALRAGPRHVLQRAAGGLTEVGVPASQISLTVNAEGPDLLAKMAAMATHSSQIVPADLDPTCFAAAYGREWFVREGQRGALDALLAASAGQTAEVTHRGRQLDRSAA</sequence>
<dbReference type="EMBL" id="KF264547">
    <property type="protein sequence ID" value="AGS49538.1"/>
    <property type="molecule type" value="Genomic_DNA"/>
</dbReference>
<accession>S5TMD7</accession>
<dbReference type="GO" id="GO:0016811">
    <property type="term" value="F:hydrolase activity, acting on carbon-nitrogen (but not peptide) bonds, in linear amides"/>
    <property type="evidence" value="ECO:0007669"/>
    <property type="project" value="TreeGrafter"/>
</dbReference>
<dbReference type="PANTHER" id="PTHR12993">
    <property type="entry name" value="N-ACETYLGLUCOSAMINYL-PHOSPHATIDYLINOSITOL DE-N-ACETYLASE-RELATED"/>
    <property type="match status" value="1"/>
</dbReference>
<dbReference type="InterPro" id="IPR003737">
    <property type="entry name" value="GlcNAc_PI_deacetylase-related"/>
</dbReference>
<reference evidence="1" key="1">
    <citation type="journal article" date="2013" name="Proc. Natl. Acad. Sci. U.S.A.">
        <title>Mapping gene clusters within arrayed metagenomic libraries to expand the structural diversity of biomedically relevant natural products.</title>
        <authorList>
            <person name="Owen J.G."/>
            <person name="Reddy B.V."/>
            <person name="Ternei M.A."/>
            <person name="Charlop-Powers Z."/>
            <person name="Calle P.Y."/>
            <person name="Kim J.H."/>
            <person name="Brady S.F."/>
        </authorList>
    </citation>
    <scope>NUCLEOTIDE SEQUENCE</scope>
</reference>
<protein>
    <submittedName>
        <fullName evidence="1">Putative LMBE-related protein</fullName>
    </submittedName>
</protein>
<dbReference type="AlphaFoldDB" id="S5TMD7"/>
<dbReference type="SUPFAM" id="SSF102588">
    <property type="entry name" value="LmbE-like"/>
    <property type="match status" value="1"/>
</dbReference>